<dbReference type="AlphaFoldDB" id="A0A6J7ANU6"/>
<dbReference type="CDD" id="cd09873">
    <property type="entry name" value="PIN_Pae0151-like"/>
    <property type="match status" value="1"/>
</dbReference>
<dbReference type="Pfam" id="PF01850">
    <property type="entry name" value="PIN"/>
    <property type="match status" value="1"/>
</dbReference>
<dbReference type="InterPro" id="IPR044153">
    <property type="entry name" value="PIN_Pae0151-like"/>
</dbReference>
<dbReference type="PANTHER" id="PTHR35901:SF1">
    <property type="entry name" value="EXONUCLEASE VAPC9"/>
    <property type="match status" value="1"/>
</dbReference>
<keyword evidence="1" id="KW-0460">Magnesium</keyword>
<dbReference type="PANTHER" id="PTHR35901">
    <property type="entry name" value="RIBONUCLEASE VAPC3"/>
    <property type="match status" value="1"/>
</dbReference>
<sequence length="140" mass="14856">MSDQGGAVIDASAAIGWVLRDGDPEAEAKIDDLLTNGFALVPELWHAEVANAFGTAMRAGRVDAEFVVGVCELLDQLDIRTDVVGSQVQRLALEAQKHGLTSYDTCYLLLARDRGLPLATLDRELAKAAAAANVALLLPI</sequence>
<dbReference type="EMBL" id="CAFABK010000098">
    <property type="protein sequence ID" value="CAB4834611.1"/>
    <property type="molecule type" value="Genomic_DNA"/>
</dbReference>
<proteinExistence type="predicted"/>
<feature type="domain" description="PIN" evidence="2">
    <location>
        <begin position="8"/>
        <end position="129"/>
    </location>
</feature>
<accession>A0A6J7ANU6</accession>
<dbReference type="InterPro" id="IPR002716">
    <property type="entry name" value="PIN_dom"/>
</dbReference>
<gene>
    <name evidence="3" type="ORF">UFOPK3204_01547</name>
</gene>
<dbReference type="Gene3D" id="3.40.50.1010">
    <property type="entry name" value="5'-nuclease"/>
    <property type="match status" value="1"/>
</dbReference>
<evidence type="ECO:0000256" key="1">
    <source>
        <dbReference type="ARBA" id="ARBA00022842"/>
    </source>
</evidence>
<organism evidence="3">
    <name type="scientific">freshwater metagenome</name>
    <dbReference type="NCBI Taxonomy" id="449393"/>
    <lineage>
        <taxon>unclassified sequences</taxon>
        <taxon>metagenomes</taxon>
        <taxon>ecological metagenomes</taxon>
    </lineage>
</organism>
<dbReference type="InterPro" id="IPR029060">
    <property type="entry name" value="PIN-like_dom_sf"/>
</dbReference>
<name>A0A6J7ANU6_9ZZZZ</name>
<protein>
    <submittedName>
        <fullName evidence="3">Unannotated protein</fullName>
    </submittedName>
</protein>
<dbReference type="InterPro" id="IPR051619">
    <property type="entry name" value="TypeII_TA_RNase_PINc/VapC"/>
</dbReference>
<evidence type="ECO:0000313" key="3">
    <source>
        <dbReference type="EMBL" id="CAB4834611.1"/>
    </source>
</evidence>
<dbReference type="SUPFAM" id="SSF88723">
    <property type="entry name" value="PIN domain-like"/>
    <property type="match status" value="1"/>
</dbReference>
<evidence type="ECO:0000259" key="2">
    <source>
        <dbReference type="Pfam" id="PF01850"/>
    </source>
</evidence>
<reference evidence="3" key="1">
    <citation type="submission" date="2020-05" db="EMBL/GenBank/DDBJ databases">
        <authorList>
            <person name="Chiriac C."/>
            <person name="Salcher M."/>
            <person name="Ghai R."/>
            <person name="Kavagutti S V."/>
        </authorList>
    </citation>
    <scope>NUCLEOTIDE SEQUENCE</scope>
</reference>